<protein>
    <recommendedName>
        <fullName evidence="22">Inositol polyphosphate-4-phosphatase type I A</fullName>
        <ecNumber evidence="8">3.1.3.66</ecNumber>
    </recommendedName>
    <alternativeName>
        <fullName evidence="24">Inositol polyphosphate 4-phosphatase type I</fullName>
    </alternativeName>
    <alternativeName>
        <fullName evidence="23">Type I inositol 3,4-bisphosphate 4-phosphatase</fullName>
    </alternativeName>
</protein>
<evidence type="ECO:0000256" key="18">
    <source>
        <dbReference type="ARBA" id="ARBA00034105"/>
    </source>
</evidence>
<evidence type="ECO:0000256" key="1">
    <source>
        <dbReference type="ARBA" id="ARBA00004123"/>
    </source>
</evidence>
<evidence type="ECO:0000256" key="10">
    <source>
        <dbReference type="ARBA" id="ARBA00022490"/>
    </source>
</evidence>
<evidence type="ECO:0000256" key="15">
    <source>
        <dbReference type="ARBA" id="ARBA00023098"/>
    </source>
</evidence>
<dbReference type="Pfam" id="PF00168">
    <property type="entry name" value="C2"/>
    <property type="match status" value="1"/>
</dbReference>
<evidence type="ECO:0000256" key="4">
    <source>
        <dbReference type="ARBA" id="ARBA00004496"/>
    </source>
</evidence>
<comment type="pathway">
    <text evidence="6">Signal transduction; phosphatidylinositol signaling pathway.</text>
</comment>
<comment type="similarity">
    <text evidence="7">Belongs to the inositol 3,4-bisphosphate 4-phosphatase family.</text>
</comment>
<evidence type="ECO:0000256" key="25">
    <source>
        <dbReference type="SAM" id="MobiDB-lite"/>
    </source>
</evidence>
<evidence type="ECO:0000313" key="27">
    <source>
        <dbReference type="EMBL" id="KAG7502807.1"/>
    </source>
</evidence>
<sequence>MAGGRERGSRIQRPWSVYRANTFELSDEMIGLALAGNSQDPDEPVLEFSLSCTDLVPPALDRKPNSFVAVSCTTPPQAFWTKHAQTEVIEGTNNPIFLSSVAFFQESNMNQQTQVKLAVYDVKDRSQGTMYMLGSALFPIKELLQEKSHRLQLELRSAENKRVGSITIAAWQMDDRADQRMSVSNLPDSINGRTVLPVDESLTESMGVRIKYASLCKDTLLRSVFGGTMSRMYRFPSTDGNHLRVLEQMAESVLSLNIPRQFVKLLLEEDAARVCELEELGELSPCWENLRRQIVAQYQTTILAYQESLSNLTDYRGPSFKASNLKAERKLEFMPTNLHVQRMRVQDELGFEHTYDLITMGAPAAHCQGFKSSGLRKLIQKFEEAKKHSALSSSQSIVYIPQDIVRAKEIIAHINTLKTQVSYYAERLSRAAKDRSASGLERTLAILSDKTRQLVLVCDCKLLASAIQALNAARPEYIASKASPSADSEQVVLRNDQDTLLAKWSGRNSRSSLCVDWHEEEWEKVWINVDKSLECIIQRVDKLLQKDRRPSDASLDSTHSDQQGSSKKDGSPSVDEAYPGEWSEALYPLLTTLTECVAMMSDKAKKSMVFLLMQDNAPTIAMDVSLQYRRDVVFCQTLTALICGFIIKLRNCLRDNGFLRQLYTIGLLAQFESLLSTYGDELSMLEDMSVGIMDLRNVTFKVTQATGSAAPDLLPIITGNRDGFNVRIPLPGTMFDALPREIQSGMLLRVQPVHFNVGINEQQTLAEKFGDTSLQEVINLESLSRLNSYYEQFKEVLPVDCLPRSRSQTCLPELLRFLGQNVHARKNKNVDILWQAAEICRRLNGVRFTSCKSAKDRTAMSVTLEQCLILQHEHGMAPQVFTQALDCMRSEGCRRENTVKNVGCRKYAFNSLQLKAFPKHYRPPDGTFGKVET</sequence>
<dbReference type="AlphaFoldDB" id="A0AAV6RBB0"/>
<feature type="domain" description="C2" evidence="26">
    <location>
        <begin position="26"/>
        <end position="153"/>
    </location>
</feature>
<keyword evidence="15" id="KW-0443">Lipid metabolism</keyword>
<keyword evidence="9" id="KW-1003">Cell membrane</keyword>
<evidence type="ECO:0000256" key="13">
    <source>
        <dbReference type="ARBA" id="ARBA00022801"/>
    </source>
</evidence>
<dbReference type="CDD" id="cd04048">
    <property type="entry name" value="C2A_Copine"/>
    <property type="match status" value="1"/>
</dbReference>
<evidence type="ECO:0000256" key="2">
    <source>
        <dbReference type="ARBA" id="ARBA00004146"/>
    </source>
</evidence>
<feature type="region of interest" description="Disordered" evidence="25">
    <location>
        <begin position="548"/>
        <end position="577"/>
    </location>
</feature>
<evidence type="ECO:0000256" key="22">
    <source>
        <dbReference type="ARBA" id="ARBA00074640"/>
    </source>
</evidence>
<keyword evidence="10" id="KW-0963">Cytoplasm</keyword>
<keyword evidence="17" id="KW-0539">Nucleus</keyword>
<keyword evidence="12" id="KW-0967">Endosome</keyword>
<proteinExistence type="inferred from homology"/>
<dbReference type="Proteomes" id="UP000693946">
    <property type="component" value="Linkage Group LG2"/>
</dbReference>
<dbReference type="InterPro" id="IPR039034">
    <property type="entry name" value="INPP4"/>
</dbReference>
<evidence type="ECO:0000256" key="7">
    <source>
        <dbReference type="ARBA" id="ARBA00006306"/>
    </source>
</evidence>
<evidence type="ECO:0000256" key="14">
    <source>
        <dbReference type="ARBA" id="ARBA00023018"/>
    </source>
</evidence>
<evidence type="ECO:0000256" key="17">
    <source>
        <dbReference type="ARBA" id="ARBA00023242"/>
    </source>
</evidence>
<dbReference type="GO" id="GO:0005634">
    <property type="term" value="C:nucleus"/>
    <property type="evidence" value="ECO:0007669"/>
    <property type="project" value="UniProtKB-SubCell"/>
</dbReference>
<organism evidence="27 28">
    <name type="scientific">Solea senegalensis</name>
    <name type="common">Senegalese sole</name>
    <dbReference type="NCBI Taxonomy" id="28829"/>
    <lineage>
        <taxon>Eukaryota</taxon>
        <taxon>Metazoa</taxon>
        <taxon>Chordata</taxon>
        <taxon>Craniata</taxon>
        <taxon>Vertebrata</taxon>
        <taxon>Euteleostomi</taxon>
        <taxon>Actinopterygii</taxon>
        <taxon>Neopterygii</taxon>
        <taxon>Teleostei</taxon>
        <taxon>Neoteleostei</taxon>
        <taxon>Acanthomorphata</taxon>
        <taxon>Carangaria</taxon>
        <taxon>Pleuronectiformes</taxon>
        <taxon>Pleuronectoidei</taxon>
        <taxon>Soleidae</taxon>
        <taxon>Solea</taxon>
    </lineage>
</organism>
<dbReference type="EMBL" id="JAGKHQ010000012">
    <property type="protein sequence ID" value="KAG7502807.1"/>
    <property type="molecule type" value="Genomic_DNA"/>
</dbReference>
<evidence type="ECO:0000256" key="11">
    <source>
        <dbReference type="ARBA" id="ARBA00022553"/>
    </source>
</evidence>
<evidence type="ECO:0000256" key="19">
    <source>
        <dbReference type="ARBA" id="ARBA00051770"/>
    </source>
</evidence>
<dbReference type="PROSITE" id="PS50004">
    <property type="entry name" value="C2"/>
    <property type="match status" value="1"/>
</dbReference>
<evidence type="ECO:0000259" key="26">
    <source>
        <dbReference type="PROSITE" id="PS50004"/>
    </source>
</evidence>
<evidence type="ECO:0000256" key="12">
    <source>
        <dbReference type="ARBA" id="ARBA00022753"/>
    </source>
</evidence>
<dbReference type="GO" id="GO:0031901">
    <property type="term" value="C:early endosome membrane"/>
    <property type="evidence" value="ECO:0007669"/>
    <property type="project" value="UniProtKB-SubCell"/>
</dbReference>
<comment type="subunit">
    <text evidence="21">Interacts with INPP5F.</text>
</comment>
<keyword evidence="14" id="KW-0770">Synapse</keyword>
<keyword evidence="28" id="KW-1185">Reference proteome</keyword>
<reference evidence="27 28" key="1">
    <citation type="journal article" date="2021" name="Sci. Rep.">
        <title>Chromosome anchoring in Senegalese sole (Solea senegalensis) reveals sex-associated markers and genome rearrangements in flatfish.</title>
        <authorList>
            <person name="Guerrero-Cozar I."/>
            <person name="Gomez-Garrido J."/>
            <person name="Berbel C."/>
            <person name="Martinez-Blanch J.F."/>
            <person name="Alioto T."/>
            <person name="Claros M.G."/>
            <person name="Gagnaire P.A."/>
            <person name="Manchado M."/>
        </authorList>
    </citation>
    <scope>NUCLEOTIDE SEQUENCE [LARGE SCALE GENOMIC DNA]</scope>
    <source>
        <strain evidence="27">Sse05_10M</strain>
    </source>
</reference>
<dbReference type="InterPro" id="IPR000008">
    <property type="entry name" value="C2_dom"/>
</dbReference>
<keyword evidence="13" id="KW-0378">Hydrolase</keyword>
<evidence type="ECO:0000313" key="28">
    <source>
        <dbReference type="Proteomes" id="UP000693946"/>
    </source>
</evidence>
<evidence type="ECO:0000256" key="6">
    <source>
        <dbReference type="ARBA" id="ARBA00004847"/>
    </source>
</evidence>
<dbReference type="FunFam" id="2.60.40.150:FF:000038">
    <property type="entry name" value="Type I inositol 3,4-bisphosphate 4-phosphatase"/>
    <property type="match status" value="1"/>
</dbReference>
<keyword evidence="11" id="KW-0597">Phosphoprotein</keyword>
<evidence type="ECO:0000256" key="9">
    <source>
        <dbReference type="ARBA" id="ARBA00022475"/>
    </source>
</evidence>
<comment type="caution">
    <text evidence="27">The sequence shown here is derived from an EMBL/GenBank/DDBJ whole genome shotgun (WGS) entry which is preliminary data.</text>
</comment>
<dbReference type="GO" id="GO:0005886">
    <property type="term" value="C:plasma membrane"/>
    <property type="evidence" value="ECO:0007669"/>
    <property type="project" value="UniProtKB-SubCell"/>
</dbReference>
<keyword evidence="16" id="KW-0472">Membrane</keyword>
<dbReference type="GO" id="GO:0014069">
    <property type="term" value="C:postsynaptic density"/>
    <property type="evidence" value="ECO:0007669"/>
    <property type="project" value="UniProtKB-SubCell"/>
</dbReference>
<evidence type="ECO:0000256" key="5">
    <source>
        <dbReference type="ARBA" id="ARBA00004565"/>
    </source>
</evidence>
<evidence type="ECO:0000256" key="24">
    <source>
        <dbReference type="ARBA" id="ARBA00082036"/>
    </source>
</evidence>
<name>A0AAV6RBB0_SOLSE</name>
<comment type="subcellular location">
    <subcellularLocation>
        <location evidence="3">Cell membrane</location>
    </subcellularLocation>
    <subcellularLocation>
        <location evidence="4">Cytoplasm</location>
    </subcellularLocation>
    <subcellularLocation>
        <location evidence="2">Early endosome membrane</location>
    </subcellularLocation>
    <subcellularLocation>
        <location evidence="1">Nucleus</location>
    </subcellularLocation>
    <subcellularLocation>
        <location evidence="18">Postsynaptic density</location>
    </subcellularLocation>
    <subcellularLocation>
        <location evidence="5">Recycling endosome membrane</location>
    </subcellularLocation>
</comment>
<dbReference type="PANTHER" id="PTHR12187:SF4">
    <property type="entry name" value="INOSITOL POLYPHOSPHATE-4-PHOSPHATASE TYPE I A"/>
    <property type="match status" value="1"/>
</dbReference>
<dbReference type="GO" id="GO:0016316">
    <property type="term" value="F:phosphatidylinositol-3,4-bisphosphate 4-phosphatase activity"/>
    <property type="evidence" value="ECO:0007669"/>
    <property type="project" value="UniProtKB-EC"/>
</dbReference>
<feature type="compositionally biased region" description="Polar residues" evidence="25">
    <location>
        <begin position="554"/>
        <end position="565"/>
    </location>
</feature>
<evidence type="ECO:0000256" key="3">
    <source>
        <dbReference type="ARBA" id="ARBA00004236"/>
    </source>
</evidence>
<dbReference type="GO" id="GO:0055038">
    <property type="term" value="C:recycling endosome membrane"/>
    <property type="evidence" value="ECO:0007669"/>
    <property type="project" value="UniProtKB-SubCell"/>
</dbReference>
<evidence type="ECO:0000256" key="20">
    <source>
        <dbReference type="ARBA" id="ARBA00051892"/>
    </source>
</evidence>
<evidence type="ECO:0000256" key="8">
    <source>
        <dbReference type="ARBA" id="ARBA00013037"/>
    </source>
</evidence>
<dbReference type="EC" id="3.1.3.66" evidence="8"/>
<evidence type="ECO:0000256" key="16">
    <source>
        <dbReference type="ARBA" id="ARBA00023136"/>
    </source>
</evidence>
<comment type="catalytic activity">
    <reaction evidence="19">
        <text>1D-myo-inositol 3,4-bisphosphate + H2O = 1D-myo-inositol 3-phosphate + phosphate</text>
        <dbReference type="Rhea" id="RHEA:43388"/>
        <dbReference type="ChEBI" id="CHEBI:15377"/>
        <dbReference type="ChEBI" id="CHEBI:43474"/>
        <dbReference type="ChEBI" id="CHEBI:58401"/>
        <dbReference type="ChEBI" id="CHEBI:83241"/>
    </reaction>
    <physiologicalReaction direction="left-to-right" evidence="19">
        <dbReference type="Rhea" id="RHEA:43389"/>
    </physiologicalReaction>
</comment>
<evidence type="ECO:0000256" key="23">
    <source>
        <dbReference type="ARBA" id="ARBA00080875"/>
    </source>
</evidence>
<dbReference type="GO" id="GO:0044281">
    <property type="term" value="P:small molecule metabolic process"/>
    <property type="evidence" value="ECO:0007669"/>
    <property type="project" value="UniProtKB-ARBA"/>
</dbReference>
<comment type="catalytic activity">
    <reaction evidence="20">
        <text>1D-myo-inositol 1,3,4-trisphosphate + H2O = 1D-myo-inositol 1,3-bisphosphate + phosphate</text>
        <dbReference type="Rhea" id="RHEA:43392"/>
        <dbReference type="ChEBI" id="CHEBI:15377"/>
        <dbReference type="ChEBI" id="CHEBI:43474"/>
        <dbReference type="ChEBI" id="CHEBI:58414"/>
        <dbReference type="ChEBI" id="CHEBI:83242"/>
    </reaction>
    <physiologicalReaction direction="left-to-right" evidence="20">
        <dbReference type="Rhea" id="RHEA:43393"/>
    </physiologicalReaction>
</comment>
<dbReference type="PANTHER" id="PTHR12187">
    <property type="entry name" value="AGAP000124-PA"/>
    <property type="match status" value="1"/>
</dbReference>
<evidence type="ECO:0000256" key="21">
    <source>
        <dbReference type="ARBA" id="ARBA00065112"/>
    </source>
</evidence>
<accession>A0AAV6RBB0</accession>
<gene>
    <name evidence="27" type="ORF">JOB18_026820</name>
</gene>